<sequence length="375" mass="41580">MLTHRGFSAWIVVNNQPLPEYLVALNAETNQVSCWIPSEEGQKFSVFWEDKNQGGVDTMAFVNLDGFMAPGRFLLNGQGRTFRSGVRTGQNTERPFVFRKVTESSIISPSPASPSSAVGMIVLKIKRVKRVANWANNQLQELSQGPQGSRQSGDMYVGFGENDTVSDRWDYTWGVQPLPEDGRPNDAIPTYVTFIFRYRTYEFLQAQGIAQGPPPPTSSAATRAPVRRILSAPVSGSSQQPRVLTTSSQMMRYAEQLSAGVPSVLDHPNRPSLEARRTASWVPTISVPIPARNAGYAGQHVLVPPNAPPENYYQAQSHQNQGYTYNAQNQQNQGYQASSQEEPDQYSQTHQSQGHHPQNNANYNYPSQSHQNPGP</sequence>
<evidence type="ECO:0000313" key="3">
    <source>
        <dbReference type="Proteomes" id="UP001465976"/>
    </source>
</evidence>
<proteinExistence type="predicted"/>
<evidence type="ECO:0000313" key="2">
    <source>
        <dbReference type="EMBL" id="KAL0577871.1"/>
    </source>
</evidence>
<dbReference type="Proteomes" id="UP001465976">
    <property type="component" value="Unassembled WGS sequence"/>
</dbReference>
<comment type="caution">
    <text evidence="2">The sequence shown here is derived from an EMBL/GenBank/DDBJ whole genome shotgun (WGS) entry which is preliminary data.</text>
</comment>
<name>A0ABR3FQZ1_9AGAR</name>
<keyword evidence="3" id="KW-1185">Reference proteome</keyword>
<dbReference type="EMBL" id="JBAHYK010000132">
    <property type="protein sequence ID" value="KAL0577871.1"/>
    <property type="molecule type" value="Genomic_DNA"/>
</dbReference>
<accession>A0ABR3FQZ1</accession>
<gene>
    <name evidence="2" type="ORF">V5O48_004107</name>
</gene>
<feature type="region of interest" description="Disordered" evidence="1">
    <location>
        <begin position="330"/>
        <end position="375"/>
    </location>
</feature>
<organism evidence="2 3">
    <name type="scientific">Marasmius crinis-equi</name>
    <dbReference type="NCBI Taxonomy" id="585013"/>
    <lineage>
        <taxon>Eukaryota</taxon>
        <taxon>Fungi</taxon>
        <taxon>Dikarya</taxon>
        <taxon>Basidiomycota</taxon>
        <taxon>Agaricomycotina</taxon>
        <taxon>Agaricomycetes</taxon>
        <taxon>Agaricomycetidae</taxon>
        <taxon>Agaricales</taxon>
        <taxon>Marasmiineae</taxon>
        <taxon>Marasmiaceae</taxon>
        <taxon>Marasmius</taxon>
    </lineage>
</organism>
<reference evidence="2 3" key="1">
    <citation type="submission" date="2024-02" db="EMBL/GenBank/DDBJ databases">
        <title>A draft genome for the cacao thread blight pathogen Marasmius crinis-equi.</title>
        <authorList>
            <person name="Cohen S.P."/>
            <person name="Baruah I.K."/>
            <person name="Amoako-Attah I."/>
            <person name="Bukari Y."/>
            <person name="Meinhardt L.W."/>
            <person name="Bailey B.A."/>
        </authorList>
    </citation>
    <scope>NUCLEOTIDE SEQUENCE [LARGE SCALE GENOMIC DNA]</scope>
    <source>
        <strain evidence="2 3">GH-76</strain>
    </source>
</reference>
<feature type="compositionally biased region" description="Low complexity" evidence="1">
    <location>
        <begin position="330"/>
        <end position="340"/>
    </location>
</feature>
<feature type="compositionally biased region" description="Polar residues" evidence="1">
    <location>
        <begin position="345"/>
        <end position="375"/>
    </location>
</feature>
<protein>
    <submittedName>
        <fullName evidence="2">Uncharacterized protein</fullName>
    </submittedName>
</protein>
<evidence type="ECO:0000256" key="1">
    <source>
        <dbReference type="SAM" id="MobiDB-lite"/>
    </source>
</evidence>